<dbReference type="OrthoDB" id="5640341at2"/>
<sequence>MRFWIFLAVFVAISPSAFAETSPCKEHQCIAVVDAGSTGSRLHVFAYDTDDTNSPVDIHEIWNKRITPGFASIEPNANTINVYLGTLLAGAPPEHVPVYFYATAGMRLLPASKQKRYYDELSSWFSRQSQWRLIEAKTIMGSDEALYDWLSVNYHLGTLQTAQTQSVGVMDMGGASVQIVFPIRKNSATNSRSQVEMDLYGQHFNLYVQSFLGLGQTEMSHHFLNSPSCFSNNYPLPDGDAGQGNAFSCEQEVSKLMTEVHKVNNQIQPLLAANPVDSWYSIGGISNLADSSFFHFENSQLTNQNLIQQADLEICHQQWDEINQRFPEDDYVSQYCLFSAYYYALMVEGYGLYPDQTINYIPKDENLDWTLGVVLQKHSDQNIKEN</sequence>
<dbReference type="EMBL" id="LNYW01000016">
    <property type="protein sequence ID" value="KTD64933.1"/>
    <property type="molecule type" value="Genomic_DNA"/>
</dbReference>
<dbReference type="AlphaFoldDB" id="A0A0W0Z732"/>
<evidence type="ECO:0000256" key="1">
    <source>
        <dbReference type="ARBA" id="ARBA00022801"/>
    </source>
</evidence>
<dbReference type="Proteomes" id="UP000054600">
    <property type="component" value="Unassembled WGS sequence"/>
</dbReference>
<feature type="signal peptide" evidence="2">
    <location>
        <begin position="1"/>
        <end position="19"/>
    </location>
</feature>
<gene>
    <name evidence="3" type="ORF">Lsha_0302</name>
</gene>
<name>A0A0W0Z732_9GAMM</name>
<evidence type="ECO:0000313" key="4">
    <source>
        <dbReference type="Proteomes" id="UP000054600"/>
    </source>
</evidence>
<dbReference type="Gene3D" id="3.30.420.150">
    <property type="entry name" value="Exopolyphosphatase. Domain 2"/>
    <property type="match status" value="1"/>
</dbReference>
<dbReference type="GO" id="GO:0009134">
    <property type="term" value="P:nucleoside diphosphate catabolic process"/>
    <property type="evidence" value="ECO:0007669"/>
    <property type="project" value="TreeGrafter"/>
</dbReference>
<comment type="caution">
    <text evidence="3">The sequence shown here is derived from an EMBL/GenBank/DDBJ whole genome shotgun (WGS) entry which is preliminary data.</text>
</comment>
<dbReference type="GO" id="GO:0016020">
    <property type="term" value="C:membrane"/>
    <property type="evidence" value="ECO:0007669"/>
    <property type="project" value="TreeGrafter"/>
</dbReference>
<keyword evidence="2" id="KW-0732">Signal</keyword>
<reference evidence="3 4" key="1">
    <citation type="submission" date="2015-11" db="EMBL/GenBank/DDBJ databases">
        <title>Genomic analysis of 38 Legionella species identifies large and diverse effector repertoires.</title>
        <authorList>
            <person name="Burstein D."/>
            <person name="Amaro F."/>
            <person name="Zusman T."/>
            <person name="Lifshitz Z."/>
            <person name="Cohen O."/>
            <person name="Gilbert J.A."/>
            <person name="Pupko T."/>
            <person name="Shuman H.A."/>
            <person name="Segal G."/>
        </authorList>
    </citation>
    <scope>NUCLEOTIDE SEQUENCE [LARGE SCALE GENOMIC DNA]</scope>
    <source>
        <strain evidence="3 4">ATCC 49655</strain>
    </source>
</reference>
<keyword evidence="4" id="KW-1185">Reference proteome</keyword>
<dbReference type="eggNOG" id="COG5371">
    <property type="taxonomic scope" value="Bacteria"/>
</dbReference>
<dbReference type="Pfam" id="PF01150">
    <property type="entry name" value="GDA1_CD39"/>
    <property type="match status" value="1"/>
</dbReference>
<keyword evidence="1 3" id="KW-0378">Hydrolase</keyword>
<protein>
    <submittedName>
        <fullName evidence="3">Ectonucleoside triphosphate diphosphohydrolase I</fullName>
    </submittedName>
</protein>
<dbReference type="PANTHER" id="PTHR11782:SF83">
    <property type="entry name" value="GUANOSINE-DIPHOSPHATASE"/>
    <property type="match status" value="1"/>
</dbReference>
<accession>A0A0W0Z732</accession>
<feature type="chain" id="PRO_5006918330" evidence="2">
    <location>
        <begin position="20"/>
        <end position="386"/>
    </location>
</feature>
<dbReference type="STRING" id="1122169.Lsha_0302"/>
<evidence type="ECO:0000313" key="3">
    <source>
        <dbReference type="EMBL" id="KTD64933.1"/>
    </source>
</evidence>
<evidence type="ECO:0000256" key="2">
    <source>
        <dbReference type="SAM" id="SignalP"/>
    </source>
</evidence>
<dbReference type="PANTHER" id="PTHR11782">
    <property type="entry name" value="ADENOSINE/GUANOSINE DIPHOSPHATASE"/>
    <property type="match status" value="1"/>
</dbReference>
<dbReference type="RefSeq" id="WP_018575819.1">
    <property type="nucleotide sequence ID" value="NZ_KB892381.1"/>
</dbReference>
<dbReference type="PATRIC" id="fig|1122169.6.peg.334"/>
<proteinExistence type="predicted"/>
<dbReference type="GO" id="GO:0017110">
    <property type="term" value="F:nucleoside diphosphate phosphatase activity"/>
    <property type="evidence" value="ECO:0007669"/>
    <property type="project" value="TreeGrafter"/>
</dbReference>
<dbReference type="Gene3D" id="3.30.420.40">
    <property type="match status" value="1"/>
</dbReference>
<organism evidence="3 4">
    <name type="scientific">Legionella shakespearei DSM 23087</name>
    <dbReference type="NCBI Taxonomy" id="1122169"/>
    <lineage>
        <taxon>Bacteria</taxon>
        <taxon>Pseudomonadati</taxon>
        <taxon>Pseudomonadota</taxon>
        <taxon>Gammaproteobacteria</taxon>
        <taxon>Legionellales</taxon>
        <taxon>Legionellaceae</taxon>
        <taxon>Legionella</taxon>
    </lineage>
</organism>
<dbReference type="InterPro" id="IPR000407">
    <property type="entry name" value="GDA1_CD39_NTPase"/>
</dbReference>